<protein>
    <submittedName>
        <fullName evidence="3">Uncharacterized protein</fullName>
    </submittedName>
</protein>
<evidence type="ECO:0000313" key="4">
    <source>
        <dbReference type="Proteomes" id="UP001154282"/>
    </source>
</evidence>
<evidence type="ECO:0000313" key="3">
    <source>
        <dbReference type="EMBL" id="CAI0544789.1"/>
    </source>
</evidence>
<dbReference type="Gene3D" id="3.30.420.40">
    <property type="match status" value="1"/>
</dbReference>
<dbReference type="PANTHER" id="PTHR19375">
    <property type="entry name" value="HEAT SHOCK PROTEIN 70KDA"/>
    <property type="match status" value="1"/>
</dbReference>
<reference evidence="3" key="1">
    <citation type="submission" date="2022-08" db="EMBL/GenBank/DDBJ databases">
        <authorList>
            <person name="Gutierrez-Valencia J."/>
        </authorList>
    </citation>
    <scope>NUCLEOTIDE SEQUENCE</scope>
</reference>
<gene>
    <name evidence="3" type="ORF">LITE_LOCUS43300</name>
</gene>
<evidence type="ECO:0000256" key="2">
    <source>
        <dbReference type="ARBA" id="ARBA00022840"/>
    </source>
</evidence>
<organism evidence="3 4">
    <name type="scientific">Linum tenue</name>
    <dbReference type="NCBI Taxonomy" id="586396"/>
    <lineage>
        <taxon>Eukaryota</taxon>
        <taxon>Viridiplantae</taxon>
        <taxon>Streptophyta</taxon>
        <taxon>Embryophyta</taxon>
        <taxon>Tracheophyta</taxon>
        <taxon>Spermatophyta</taxon>
        <taxon>Magnoliopsida</taxon>
        <taxon>eudicotyledons</taxon>
        <taxon>Gunneridae</taxon>
        <taxon>Pentapetalae</taxon>
        <taxon>rosids</taxon>
        <taxon>fabids</taxon>
        <taxon>Malpighiales</taxon>
        <taxon>Linaceae</taxon>
        <taxon>Linum</taxon>
    </lineage>
</organism>
<keyword evidence="2" id="KW-0067">ATP-binding</keyword>
<dbReference type="EMBL" id="CAMGYJ010000009">
    <property type="protein sequence ID" value="CAI0544789.1"/>
    <property type="molecule type" value="Genomic_DNA"/>
</dbReference>
<dbReference type="GO" id="GO:0005524">
    <property type="term" value="F:ATP binding"/>
    <property type="evidence" value="ECO:0007669"/>
    <property type="project" value="UniProtKB-KW"/>
</dbReference>
<keyword evidence="4" id="KW-1185">Reference proteome</keyword>
<dbReference type="InterPro" id="IPR043129">
    <property type="entry name" value="ATPase_NBD"/>
</dbReference>
<keyword evidence="1" id="KW-0547">Nucleotide-binding</keyword>
<comment type="caution">
    <text evidence="3">The sequence shown here is derived from an EMBL/GenBank/DDBJ whole genome shotgun (WGS) entry which is preliminary data.</text>
</comment>
<dbReference type="GO" id="GO:0140662">
    <property type="term" value="F:ATP-dependent protein folding chaperone"/>
    <property type="evidence" value="ECO:0007669"/>
    <property type="project" value="InterPro"/>
</dbReference>
<dbReference type="AlphaFoldDB" id="A0AAV0QI54"/>
<evidence type="ECO:0000256" key="1">
    <source>
        <dbReference type="ARBA" id="ARBA00022741"/>
    </source>
</evidence>
<dbReference type="SUPFAM" id="SSF53067">
    <property type="entry name" value="Actin-like ATPase domain"/>
    <property type="match status" value="1"/>
</dbReference>
<dbReference type="Pfam" id="PF00012">
    <property type="entry name" value="HSP70"/>
    <property type="match status" value="1"/>
</dbReference>
<sequence>MGVEHKPATEDVKMDIFEDDDEFEEFDINQAAPPLSTLNSSAHLTTMNFTIFSKLAWTDGDPRRWGFQVIDSVDERNRRIDFVSSWAVTGFMEELSILKFTLNKISILAAQYGVQEELQDISSVKTFRNFSELIFMDRLDVSLLATEEGVFEVKATVGDTHLGGEDFDNRLVKAFALDTQLKLKDLHQSSRWCLLLLNWTLKLLY</sequence>
<dbReference type="Proteomes" id="UP001154282">
    <property type="component" value="Unassembled WGS sequence"/>
</dbReference>
<dbReference type="InterPro" id="IPR013126">
    <property type="entry name" value="Hsp_70_fam"/>
</dbReference>
<accession>A0AAV0QI54</accession>
<name>A0AAV0QI54_9ROSI</name>
<proteinExistence type="predicted"/>